<name>A0A9P8YJT6_9PEZI</name>
<dbReference type="InterPro" id="IPR052609">
    <property type="entry name" value="Ribosome_Biogenesis_Reg"/>
</dbReference>
<dbReference type="PANTHER" id="PTHR15682">
    <property type="entry name" value="UNHEALTHY RIBOSOME BIOGENESIS PROTEIN 2 HOMOLOG"/>
    <property type="match status" value="1"/>
</dbReference>
<gene>
    <name evidence="3" type="ORF">B0I36DRAFT_21212</name>
</gene>
<dbReference type="RefSeq" id="XP_046019327.1">
    <property type="nucleotide sequence ID" value="XM_046148928.1"/>
</dbReference>
<feature type="region of interest" description="Disordered" evidence="1">
    <location>
        <begin position="119"/>
        <end position="143"/>
    </location>
</feature>
<organism evidence="3 4">
    <name type="scientific">Microdochium trichocladiopsis</name>
    <dbReference type="NCBI Taxonomy" id="1682393"/>
    <lineage>
        <taxon>Eukaryota</taxon>
        <taxon>Fungi</taxon>
        <taxon>Dikarya</taxon>
        <taxon>Ascomycota</taxon>
        <taxon>Pezizomycotina</taxon>
        <taxon>Sordariomycetes</taxon>
        <taxon>Xylariomycetidae</taxon>
        <taxon>Xylariales</taxon>
        <taxon>Microdochiaceae</taxon>
        <taxon>Microdochium</taxon>
    </lineage>
</organism>
<accession>A0A9P8YJT6</accession>
<comment type="caution">
    <text evidence="3">The sequence shown here is derived from an EMBL/GenBank/DDBJ whole genome shotgun (WGS) entry which is preliminary data.</text>
</comment>
<dbReference type="GeneID" id="70178474"/>
<evidence type="ECO:0000256" key="1">
    <source>
        <dbReference type="SAM" id="MobiDB-lite"/>
    </source>
</evidence>
<evidence type="ECO:0000313" key="4">
    <source>
        <dbReference type="Proteomes" id="UP000756346"/>
    </source>
</evidence>
<evidence type="ECO:0000259" key="2">
    <source>
        <dbReference type="Pfam" id="PF10441"/>
    </source>
</evidence>
<evidence type="ECO:0000313" key="3">
    <source>
        <dbReference type="EMBL" id="KAH7041272.1"/>
    </source>
</evidence>
<dbReference type="Proteomes" id="UP000756346">
    <property type="component" value="Unassembled WGS sequence"/>
</dbReference>
<dbReference type="EMBL" id="JAGTJQ010000001">
    <property type="protein sequence ID" value="KAH7041272.1"/>
    <property type="molecule type" value="Genomic_DNA"/>
</dbReference>
<proteinExistence type="predicted"/>
<dbReference type="Pfam" id="PF10441">
    <property type="entry name" value="Urb2"/>
    <property type="match status" value="1"/>
</dbReference>
<dbReference type="PANTHER" id="PTHR15682:SF2">
    <property type="entry name" value="UNHEALTHY RIBOSOME BIOGENESIS PROTEIN 2 HOMOLOG"/>
    <property type="match status" value="1"/>
</dbReference>
<keyword evidence="4" id="KW-1185">Reference proteome</keyword>
<reference evidence="3" key="1">
    <citation type="journal article" date="2021" name="Nat. Commun.">
        <title>Genetic determinants of endophytism in the Arabidopsis root mycobiome.</title>
        <authorList>
            <person name="Mesny F."/>
            <person name="Miyauchi S."/>
            <person name="Thiergart T."/>
            <person name="Pickel B."/>
            <person name="Atanasova L."/>
            <person name="Karlsson M."/>
            <person name="Huettel B."/>
            <person name="Barry K.W."/>
            <person name="Haridas S."/>
            <person name="Chen C."/>
            <person name="Bauer D."/>
            <person name="Andreopoulos W."/>
            <person name="Pangilinan J."/>
            <person name="LaButti K."/>
            <person name="Riley R."/>
            <person name="Lipzen A."/>
            <person name="Clum A."/>
            <person name="Drula E."/>
            <person name="Henrissat B."/>
            <person name="Kohler A."/>
            <person name="Grigoriev I.V."/>
            <person name="Martin F.M."/>
            <person name="Hacquard S."/>
        </authorList>
    </citation>
    <scope>NUCLEOTIDE SEQUENCE</scope>
    <source>
        <strain evidence="3">MPI-CAGE-CH-0230</strain>
    </source>
</reference>
<protein>
    <submittedName>
        <fullName evidence="3">Urb2/Npa2 family-domain-containing protein</fullName>
    </submittedName>
</protein>
<sequence length="1361" mass="151258">MAVPMDVDEDFSSHRVNLIRAVRTIDEDASTTLPAKIHRLWLLLSASRSSRLHGVEETILRWLCKHMAGTTEDAELARRYPLSWEVLAHAFQKIPPQALGKSLADRKFVTILRKTLDEVSKPTDDDGTNNTEEGTNKRKRASAMPDNLVQLRSRQGCIRSSASIFAALSTLLGHGSQTDGLTSPQDRVGVEHIKSLFSSSSEETRGITSRLLQCCYHAVQESDGSLSKAQEAWVEISTALWDLRLHSKEDTFEFARHLYPPVCSILGILRGRVSPSNVELRWTRQLEQLLGTSFIRPARQIYAQDGGLQNLESALELTGSDPLTSSQVLWHSASRTPRDQKNPLSKSEHASWAKAVFSVVLKALEPVPRNAQNKVLAKLLAIAIETRSIPDTEFLRTLTLKNALQTGYADWELLGQIIGCDPDVFLMDQDARDMLFALATSDGSQGQAQKDLIITKVMSPLMEASAKARDLSGFIRQWYESLCKVTELQEKKYWGASLWADVRLRQQLADLLQASLSVTQILRLFEFLDTPESNPTALLVILDGMCAGITQEEYVTALDPRLFAAAFQDKKYKKIPSDIAALRWRIAGYMAAWENSEEVARLWEEVKSGLKKTLKSGELTDIDTFEAFRCCHEMWLTHYHGGKFEVDAAKLSCTFVARLLPEFATAEFSEMEDRYLDLVFGSLPRFVELGGAVATELLQMLKSSFLQLCKQWKVTSSTSPKLLVHIRTILESDAEDQETVIDALLGQVLDLLDNPDGEGSDVETWSLPVVLILEQFPTESWTRVRRKRLLGSWKNRQALHADRATGDALYSMGMLRLLVKVLQQPTFYEGMEFQDLSFVASLPSHGQETVAALAGKFIDLMLRHVVESTEQASADYLKAASSYVEALDTKHPAPRDFLLLKGLSAALKPNHVKSRNAVVDADQFKQKLRESIKYGLTDFSKRAGLTASSPVEQPQLESSDQYLLTAILGAADAVPDPLESIKLPKGEVLQNLCSHLVQSGNPLGWNLRKFLFRNDPSAFDNSAVSAQLRESSNDNIEALVNDYMDAFTKLRNEEDQAVLVNSCLPHAGRRSSLGPLLAVRYILEHIPALHGTAATDERVFDAPRILNDVRVLLTRATTLKQLKLLTEIMTILLDKHSASMTQFSIESILNVVAEVASSSGPLIQDAKGEGEIFECLYKLVATIIRRHRKRLEGHFPVLVATLQGLLRVILADPLARASTSTSTATSATPPWLSSRLRARHGARFARLLTLICEPSAAAVARSRRAATASAATTMLDSATDAAKRSAGQDMFHVVELYVKLQLEVVVPQDMRKALEPGIYSVLNITPEGCRRVMNESLDVNGRAVFRELFAAYKKFGRWSGV</sequence>
<dbReference type="GO" id="GO:0042254">
    <property type="term" value="P:ribosome biogenesis"/>
    <property type="evidence" value="ECO:0007669"/>
    <property type="project" value="TreeGrafter"/>
</dbReference>
<dbReference type="GO" id="GO:0005730">
    <property type="term" value="C:nucleolus"/>
    <property type="evidence" value="ECO:0007669"/>
    <property type="project" value="TreeGrafter"/>
</dbReference>
<feature type="domain" description="Nucleolar 27S pre-rRNA processing Urb2/Npa2 C-terminal" evidence="2">
    <location>
        <begin position="1125"/>
        <end position="1360"/>
    </location>
</feature>
<dbReference type="OrthoDB" id="160374at2759"/>
<dbReference type="InterPro" id="IPR018849">
    <property type="entry name" value="Urb2/Npa2_C"/>
</dbReference>